<name>A0A914C063_9BILA</name>
<proteinExistence type="predicted"/>
<reference evidence="2" key="1">
    <citation type="submission" date="2022-11" db="UniProtKB">
        <authorList>
            <consortium name="WormBaseParasite"/>
        </authorList>
    </citation>
    <scope>IDENTIFICATION</scope>
</reference>
<organism evidence="1 2">
    <name type="scientific">Acrobeloides nanus</name>
    <dbReference type="NCBI Taxonomy" id="290746"/>
    <lineage>
        <taxon>Eukaryota</taxon>
        <taxon>Metazoa</taxon>
        <taxon>Ecdysozoa</taxon>
        <taxon>Nematoda</taxon>
        <taxon>Chromadorea</taxon>
        <taxon>Rhabditida</taxon>
        <taxon>Tylenchina</taxon>
        <taxon>Cephalobomorpha</taxon>
        <taxon>Cephaloboidea</taxon>
        <taxon>Cephalobidae</taxon>
        <taxon>Acrobeloides</taxon>
    </lineage>
</organism>
<dbReference type="Proteomes" id="UP000887540">
    <property type="component" value="Unplaced"/>
</dbReference>
<accession>A0A914C063</accession>
<dbReference type="AlphaFoldDB" id="A0A914C063"/>
<dbReference type="WBParaSite" id="ACRNAN_Path_1411.g5548.t1">
    <property type="protein sequence ID" value="ACRNAN_Path_1411.g5548.t1"/>
    <property type="gene ID" value="ACRNAN_Path_1411.g5548"/>
</dbReference>
<evidence type="ECO:0000313" key="1">
    <source>
        <dbReference type="Proteomes" id="UP000887540"/>
    </source>
</evidence>
<sequence>MSRRTKPKQADKTNNRKITHFFTSIAKQEESDEEIDVVNLSSSTESLVLHSKSTSNSKIVEKPIGTAHLISNEERDILECLSQLDQSSSFDGSFNSSIDISKIPSSAFSTPGIKNTLCRMQDFVKSDQFRSRVENDTISIELGFPGHRQLCTKSNVVVINCRSQLTLLKVVKPAWTSFELTYLTHFYSTLHLEFKNELMKEYREKSYLLIKFVEVAATLSFVTQCGNDADLFLSRKPIQENSMYAFSQVLGETIDEGGEGVSQKERYERALNVPIDEQERVVYCCQVTKEFLQTIQLIKFRKWKPEEISELIFALCRIYLDAMASVQLQVSIRQTIDKILTSLKRHAIVAVRQKIVEWFPEISEHFCAYQQILSLFSDLNKEQQSLSVICLLSLLKKMSPSLKELNSNMTKDRELECSLSFYFREIFNRLPFLYENFHKQSTSLGAIINSLNEVLKPNILDEFTKDDIIFMENKLYESSRFFKLKERINDVILLSWHDKIKRRILTAKAFKK</sequence>
<keyword evidence="1" id="KW-1185">Reference proteome</keyword>
<evidence type="ECO:0000313" key="2">
    <source>
        <dbReference type="WBParaSite" id="ACRNAN_Path_1411.g5548.t1"/>
    </source>
</evidence>
<protein>
    <submittedName>
        <fullName evidence="2">Uncharacterized protein</fullName>
    </submittedName>
</protein>